<accession>A0A813N1Q0</accession>
<keyword evidence="1" id="KW-0472">Membrane</keyword>
<comment type="caution">
    <text evidence="4">The sequence shown here is derived from an EMBL/GenBank/DDBJ whole genome shotgun (WGS) entry which is preliminary data.</text>
</comment>
<evidence type="ECO:0000259" key="3">
    <source>
        <dbReference type="Pfam" id="PF04389"/>
    </source>
</evidence>
<dbReference type="Pfam" id="PF02225">
    <property type="entry name" value="PA"/>
    <property type="match status" value="1"/>
</dbReference>
<evidence type="ECO:0000313" key="4">
    <source>
        <dbReference type="EMBL" id="CAF0725980.1"/>
    </source>
</evidence>
<dbReference type="AlphaFoldDB" id="A0A813N1Q0"/>
<organism evidence="4 5">
    <name type="scientific">Adineta steineri</name>
    <dbReference type="NCBI Taxonomy" id="433720"/>
    <lineage>
        <taxon>Eukaryota</taxon>
        <taxon>Metazoa</taxon>
        <taxon>Spiralia</taxon>
        <taxon>Gnathifera</taxon>
        <taxon>Rotifera</taxon>
        <taxon>Eurotatoria</taxon>
        <taxon>Bdelloidea</taxon>
        <taxon>Adinetida</taxon>
        <taxon>Adinetidae</taxon>
        <taxon>Adineta</taxon>
    </lineage>
</organism>
<sequence length="488" mass="54543">MRLRTILNCVWTRFVVRPRFKVLGAIILIFFIITLVKVNSKVDRPLDKHNGPKTNAKTRQQSPNEFLYESIRIEDAMNHLNELQLIAKVSNGTRAIGTPGFNATLDYITNYLSDNTNYKVTKSFFSVIGFALTNDPVLISSNNGITRNYTYSTEFSTADFYHVAYSASVNITDFTQLTAVPNGGCSDDDWQETNPSPADRVALVRRGICSFRRKIALATKYNVKAVLLYNDGISPDRVSPIEISFTQENTMPILFLSFTVGQALLNSTQNAPRNTRVKLLIETKDISNVLVGNICADTPSEEVGLLGSDYHVKQAKDTSIVGERLSDYLIHLNYDILGSPNYIFGIYDASTSMNDTPSQALSGSKKISTLFKNWFIQQNLPWDYIDVTSRSDCGPFSAEGIVVGGISSGADDNKTVEQRNRYNHILGQSMGGIPDIPEDPCYHKACDSIENINIFVYEKMIKAAAYALEFLGQQEDLRIWLYPSTEIQ</sequence>
<dbReference type="Proteomes" id="UP000663860">
    <property type="component" value="Unassembled WGS sequence"/>
</dbReference>
<dbReference type="Pfam" id="PF04389">
    <property type="entry name" value="Peptidase_M28"/>
    <property type="match status" value="1"/>
</dbReference>
<dbReference type="SUPFAM" id="SSF53187">
    <property type="entry name" value="Zn-dependent exopeptidases"/>
    <property type="match status" value="1"/>
</dbReference>
<dbReference type="InterPro" id="IPR003137">
    <property type="entry name" value="PA_domain"/>
</dbReference>
<name>A0A813N1Q0_9BILA</name>
<feature type="transmembrane region" description="Helical" evidence="1">
    <location>
        <begin position="20"/>
        <end position="38"/>
    </location>
</feature>
<dbReference type="InterPro" id="IPR007484">
    <property type="entry name" value="Peptidase_M28"/>
</dbReference>
<reference evidence="4" key="1">
    <citation type="submission" date="2021-02" db="EMBL/GenBank/DDBJ databases">
        <authorList>
            <person name="Nowell W R."/>
        </authorList>
    </citation>
    <scope>NUCLEOTIDE SEQUENCE</scope>
</reference>
<dbReference type="Gene3D" id="3.50.30.30">
    <property type="match status" value="1"/>
</dbReference>
<feature type="domain" description="Peptidase M28" evidence="3">
    <location>
        <begin position="300"/>
        <end position="466"/>
    </location>
</feature>
<evidence type="ECO:0000313" key="5">
    <source>
        <dbReference type="Proteomes" id="UP000663860"/>
    </source>
</evidence>
<evidence type="ECO:0000259" key="2">
    <source>
        <dbReference type="Pfam" id="PF02225"/>
    </source>
</evidence>
<dbReference type="Gene3D" id="3.40.630.10">
    <property type="entry name" value="Zn peptidases"/>
    <property type="match status" value="1"/>
</dbReference>
<proteinExistence type="predicted"/>
<evidence type="ECO:0000256" key="1">
    <source>
        <dbReference type="SAM" id="Phobius"/>
    </source>
</evidence>
<gene>
    <name evidence="4" type="ORF">IZO911_LOCUS2419</name>
</gene>
<dbReference type="SUPFAM" id="SSF52025">
    <property type="entry name" value="PA domain"/>
    <property type="match status" value="1"/>
</dbReference>
<keyword evidence="1" id="KW-0812">Transmembrane</keyword>
<protein>
    <submittedName>
        <fullName evidence="4">Uncharacterized protein</fullName>
    </submittedName>
</protein>
<keyword evidence="1" id="KW-1133">Transmembrane helix</keyword>
<dbReference type="EMBL" id="CAJNOE010000012">
    <property type="protein sequence ID" value="CAF0725980.1"/>
    <property type="molecule type" value="Genomic_DNA"/>
</dbReference>
<feature type="domain" description="PA" evidence="2">
    <location>
        <begin position="177"/>
        <end position="264"/>
    </location>
</feature>
<dbReference type="InterPro" id="IPR046450">
    <property type="entry name" value="PA_dom_sf"/>
</dbReference>